<dbReference type="EMBL" id="BAABAB010000056">
    <property type="protein sequence ID" value="GAA3643251.1"/>
    <property type="molecule type" value="Genomic_DNA"/>
</dbReference>
<accession>A0ABP7AZ72</accession>
<dbReference type="Pfam" id="PF10706">
    <property type="entry name" value="Aminoglyc_resit"/>
    <property type="match status" value="1"/>
</dbReference>
<evidence type="ECO:0000313" key="1">
    <source>
        <dbReference type="EMBL" id="GAA3643251.1"/>
    </source>
</evidence>
<comment type="caution">
    <text evidence="1">The sequence shown here is derived from an EMBL/GenBank/DDBJ whole genome shotgun (WGS) entry which is preliminary data.</text>
</comment>
<name>A0ABP7AZ72_9ACTN</name>
<proteinExistence type="predicted"/>
<gene>
    <name evidence="1" type="ORF">GCM10022236_52380</name>
</gene>
<reference evidence="2" key="1">
    <citation type="journal article" date="2019" name="Int. J. Syst. Evol. Microbiol.">
        <title>The Global Catalogue of Microorganisms (GCM) 10K type strain sequencing project: providing services to taxonomists for standard genome sequencing and annotation.</title>
        <authorList>
            <consortium name="The Broad Institute Genomics Platform"/>
            <consortium name="The Broad Institute Genome Sequencing Center for Infectious Disease"/>
            <person name="Wu L."/>
            <person name="Ma J."/>
        </authorList>
    </citation>
    <scope>NUCLEOTIDE SEQUENCE [LARGE SCALE GENOMIC DNA]</scope>
    <source>
        <strain evidence="2">JCM 16929</strain>
    </source>
</reference>
<keyword evidence="2" id="KW-1185">Reference proteome</keyword>
<protein>
    <recommendedName>
        <fullName evidence="3">Aminoglycoside-2''-adenylyltransferase</fullName>
    </recommendedName>
</protein>
<organism evidence="1 2">
    <name type="scientific">Microlunatus ginsengisoli</name>
    <dbReference type="NCBI Taxonomy" id="363863"/>
    <lineage>
        <taxon>Bacteria</taxon>
        <taxon>Bacillati</taxon>
        <taxon>Actinomycetota</taxon>
        <taxon>Actinomycetes</taxon>
        <taxon>Propionibacteriales</taxon>
        <taxon>Propionibacteriaceae</taxon>
        <taxon>Microlunatus</taxon>
    </lineage>
</organism>
<dbReference type="Gene3D" id="3.30.460.40">
    <property type="match status" value="1"/>
</dbReference>
<dbReference type="InterPro" id="IPR019646">
    <property type="entry name" value="Aminoglyc_AdlTrfase"/>
</dbReference>
<dbReference type="Proteomes" id="UP001501490">
    <property type="component" value="Unassembled WGS sequence"/>
</dbReference>
<sequence length="216" mass="24723">MRVPIRELGSDELARLYGPWSGRLPADAARLFANYRGLWWIAGGWAIEAFTGVERHHDDLDLEVPRVDLPQLRGHLADRLDVWTASDGSLRPLLPGDDPDGSADVVLPPGCGQLWLRHSGAEPWEYDVLLMTGDHDMWEFKRDRRIRLPLSEIRWFHDQVPYLRPEVQLLLKAQGLRAKDQGDFDVVLPALDRARRTWLREALSLAHPGHRWLAAL</sequence>
<evidence type="ECO:0000313" key="2">
    <source>
        <dbReference type="Proteomes" id="UP001501490"/>
    </source>
</evidence>
<evidence type="ECO:0008006" key="3">
    <source>
        <dbReference type="Google" id="ProtNLM"/>
    </source>
</evidence>